<dbReference type="GO" id="GO:0042742">
    <property type="term" value="P:defense response to bacterium"/>
    <property type="evidence" value="ECO:0007669"/>
    <property type="project" value="UniProtKB-KW"/>
</dbReference>
<dbReference type="CDD" id="cd00737">
    <property type="entry name" value="lyz_endolysin_autolysin"/>
    <property type="match status" value="1"/>
</dbReference>
<evidence type="ECO:0000256" key="2">
    <source>
        <dbReference type="ARBA" id="ARBA00022529"/>
    </source>
</evidence>
<comment type="caution">
    <text evidence="9">The sequence shown here is derived from an EMBL/GenBank/DDBJ whole genome shotgun (WGS) entry which is preliminary data.</text>
</comment>
<dbReference type="InterPro" id="IPR023347">
    <property type="entry name" value="Lysozyme_dom_sf"/>
</dbReference>
<comment type="catalytic activity">
    <reaction evidence="1">
        <text>Hydrolysis of (1-&gt;4)-beta-linkages between N-acetylmuramic acid and N-acetyl-D-glucosamine residues in a peptidoglycan and between N-acetyl-D-glucosamine residues in chitodextrins.</text>
        <dbReference type="EC" id="3.2.1.17"/>
    </reaction>
</comment>
<evidence type="ECO:0000256" key="7">
    <source>
        <dbReference type="SAM" id="MobiDB-lite"/>
    </source>
</evidence>
<reference evidence="9 10" key="1">
    <citation type="submission" date="2014-02" db="EMBL/GenBank/DDBJ databases">
        <title>The genome sequence of the entomopathogenic fungus Metarhizium robertsii ARSEF 2575.</title>
        <authorList>
            <person name="Giuliano Garisto Donzelli B."/>
            <person name="Roe B.A."/>
            <person name="Macmil S.L."/>
            <person name="Krasnoff S.B."/>
            <person name="Gibson D.M."/>
        </authorList>
    </citation>
    <scope>NUCLEOTIDE SEQUENCE [LARGE SCALE GENOMIC DNA]</scope>
    <source>
        <strain evidence="9 10">ARSEF 2575</strain>
    </source>
</reference>
<evidence type="ECO:0000256" key="4">
    <source>
        <dbReference type="ARBA" id="ARBA00022801"/>
    </source>
</evidence>
<dbReference type="eggNOG" id="ENOG502S6UW">
    <property type="taxonomic scope" value="Eukaryota"/>
</dbReference>
<dbReference type="HAMAP" id="MF_04110">
    <property type="entry name" value="ENDOLYSIN_T4"/>
    <property type="match status" value="1"/>
</dbReference>
<feature type="region of interest" description="Disordered" evidence="7">
    <location>
        <begin position="329"/>
        <end position="360"/>
    </location>
</feature>
<dbReference type="Gene3D" id="1.10.530.40">
    <property type="match status" value="1"/>
</dbReference>
<feature type="signal peptide" evidence="8">
    <location>
        <begin position="1"/>
        <end position="18"/>
    </location>
</feature>
<keyword evidence="2" id="KW-0929">Antimicrobial</keyword>
<keyword evidence="5" id="KW-1035">Host cytoplasm</keyword>
<feature type="compositionally biased region" description="Polar residues" evidence="7">
    <location>
        <begin position="330"/>
        <end position="360"/>
    </location>
</feature>
<dbReference type="InterPro" id="IPR023346">
    <property type="entry name" value="Lysozyme-like_dom_sf"/>
</dbReference>
<dbReference type="OrthoDB" id="4941357at2759"/>
<evidence type="ECO:0000256" key="6">
    <source>
        <dbReference type="ARBA" id="ARBA00023295"/>
    </source>
</evidence>
<dbReference type="Proteomes" id="UP000030151">
    <property type="component" value="Unassembled WGS sequence"/>
</dbReference>
<dbReference type="InterPro" id="IPR051018">
    <property type="entry name" value="Bacteriophage_GH24"/>
</dbReference>
<evidence type="ECO:0000256" key="8">
    <source>
        <dbReference type="SAM" id="SignalP"/>
    </source>
</evidence>
<dbReference type="HOGENOM" id="CLU_641051_0_0_1"/>
<organism evidence="9 10">
    <name type="scientific">Metarhizium robertsii</name>
    <dbReference type="NCBI Taxonomy" id="568076"/>
    <lineage>
        <taxon>Eukaryota</taxon>
        <taxon>Fungi</taxon>
        <taxon>Dikarya</taxon>
        <taxon>Ascomycota</taxon>
        <taxon>Pezizomycotina</taxon>
        <taxon>Sordariomycetes</taxon>
        <taxon>Hypocreomycetidae</taxon>
        <taxon>Hypocreales</taxon>
        <taxon>Clavicipitaceae</taxon>
        <taxon>Metarhizium</taxon>
    </lineage>
</organism>
<feature type="compositionally biased region" description="Basic residues" evidence="7">
    <location>
        <begin position="230"/>
        <end position="245"/>
    </location>
</feature>
<keyword evidence="8" id="KW-0732">Signal</keyword>
<dbReference type="AlphaFoldDB" id="A0A014N818"/>
<proteinExistence type="inferred from homology"/>
<dbReference type="GO" id="GO:0003796">
    <property type="term" value="F:lysozyme activity"/>
    <property type="evidence" value="ECO:0007669"/>
    <property type="project" value="UniProtKB-EC"/>
</dbReference>
<dbReference type="InterPro" id="IPR033907">
    <property type="entry name" value="Endolysin_autolysin"/>
</dbReference>
<dbReference type="SUPFAM" id="SSF53955">
    <property type="entry name" value="Lysozyme-like"/>
    <property type="match status" value="1"/>
</dbReference>
<dbReference type="GO" id="GO:0009253">
    <property type="term" value="P:peptidoglycan catabolic process"/>
    <property type="evidence" value="ECO:0007669"/>
    <property type="project" value="InterPro"/>
</dbReference>
<dbReference type="Pfam" id="PF00959">
    <property type="entry name" value="Phage_lysozyme"/>
    <property type="match status" value="1"/>
</dbReference>
<dbReference type="GO" id="GO:0016998">
    <property type="term" value="P:cell wall macromolecule catabolic process"/>
    <property type="evidence" value="ECO:0007669"/>
    <property type="project" value="InterPro"/>
</dbReference>
<gene>
    <name evidence="9" type="ORF">X797_010866</name>
</gene>
<accession>A0A014N818</accession>
<dbReference type="GO" id="GO:0031640">
    <property type="term" value="P:killing of cells of another organism"/>
    <property type="evidence" value="ECO:0007669"/>
    <property type="project" value="UniProtKB-KW"/>
</dbReference>
<evidence type="ECO:0000313" key="10">
    <source>
        <dbReference type="Proteomes" id="UP000030151"/>
    </source>
</evidence>
<feature type="region of interest" description="Disordered" evidence="7">
    <location>
        <begin position="174"/>
        <end position="271"/>
    </location>
</feature>
<evidence type="ECO:0000256" key="3">
    <source>
        <dbReference type="ARBA" id="ARBA00022638"/>
    </source>
</evidence>
<keyword evidence="6" id="KW-0326">Glycosidase</keyword>
<keyword evidence="3" id="KW-0081">Bacteriolytic enzyme</keyword>
<dbReference type="PANTHER" id="PTHR38107:SF3">
    <property type="entry name" value="LYSOZYME RRRD-RELATED"/>
    <property type="match status" value="1"/>
</dbReference>
<protein>
    <submittedName>
        <fullName evidence="9">Phage lysozyme (Glycoside hydrolase family 24)</fullName>
    </submittedName>
</protein>
<evidence type="ECO:0000313" key="9">
    <source>
        <dbReference type="EMBL" id="EXU96055.1"/>
    </source>
</evidence>
<keyword evidence="4 9" id="KW-0378">Hydrolase</keyword>
<dbReference type="InterPro" id="IPR002196">
    <property type="entry name" value="Glyco_hydro_24"/>
</dbReference>
<dbReference type="EMBL" id="JELW01000056">
    <property type="protein sequence ID" value="EXU96055.1"/>
    <property type="molecule type" value="Genomic_DNA"/>
</dbReference>
<dbReference type="InterPro" id="IPR034690">
    <property type="entry name" value="Endolysin_T4_type"/>
</dbReference>
<dbReference type="PANTHER" id="PTHR38107">
    <property type="match status" value="1"/>
</dbReference>
<sequence>MLKRSATLILGASAIVHACSAPKANEATVKFISTFEGWYDHVYPDPGPQHLETLGYGHLCKKPNCAEVKYPFPPLSKADGLKLLSDDMSVAENCIYQDTSAKVTLNANQYGALVSWAFNVGCGNVASSRLIRRLNAGEDPNTVAAQELPQWNRAGGKVLPGLTRRRNAEVELFKTPTNDPALPACVNLPPPAHTSESETATPTHHATSSTPKPTKTSSQESSETETVSTHSHHTNHTTTKTHTHTHTQTSVPSTLSTIKSTSSWGNSTVAPTSTVSWTTSVVYTTEIHTITQCASTVTDCPARPHTTTKTIPLYTTICPVIETEVPTKVPTAQSSVQSSLQPASKPTGQPISQPAGQPTETIAPVPNVSTGTGSLPSHADTNTWTAPSQTCNGNCTHAAPSNRPPVSSGSKAGVNFIVLLGAITAVVL</sequence>
<name>A0A014N818_9HYPO</name>
<feature type="compositionally biased region" description="Polar residues" evidence="7">
    <location>
        <begin position="255"/>
        <end position="266"/>
    </location>
</feature>
<feature type="chain" id="PRO_5001472570" evidence="8">
    <location>
        <begin position="19"/>
        <end position="428"/>
    </location>
</feature>
<evidence type="ECO:0000256" key="1">
    <source>
        <dbReference type="ARBA" id="ARBA00000632"/>
    </source>
</evidence>
<evidence type="ECO:0000256" key="5">
    <source>
        <dbReference type="ARBA" id="ARBA00023200"/>
    </source>
</evidence>
<feature type="compositionally biased region" description="Low complexity" evidence="7">
    <location>
        <begin position="199"/>
        <end position="229"/>
    </location>
</feature>